<dbReference type="InterPro" id="IPR002885">
    <property type="entry name" value="PPR_rpt"/>
</dbReference>
<dbReference type="Pfam" id="PF01535">
    <property type="entry name" value="PPR"/>
    <property type="match status" value="1"/>
</dbReference>
<gene>
    <name evidence="3" type="ORF">PGLA2088_LOCUS8873</name>
</gene>
<dbReference type="Gene3D" id="1.25.40.10">
    <property type="entry name" value="Tetratricopeptide repeat domain"/>
    <property type="match status" value="2"/>
</dbReference>
<dbReference type="EMBL" id="CAJNNW010009666">
    <property type="protein sequence ID" value="CAE8651144.1"/>
    <property type="molecule type" value="Genomic_DNA"/>
</dbReference>
<evidence type="ECO:0000313" key="3">
    <source>
        <dbReference type="EMBL" id="CAE8651144.1"/>
    </source>
</evidence>
<evidence type="ECO:0000313" key="4">
    <source>
        <dbReference type="Proteomes" id="UP000626109"/>
    </source>
</evidence>
<protein>
    <recommendedName>
        <fullName evidence="5">Pentatricopeptide repeat-containing protein, chloroplastic</fullName>
    </recommendedName>
</protein>
<reference evidence="3" key="1">
    <citation type="submission" date="2021-02" db="EMBL/GenBank/DDBJ databases">
        <authorList>
            <person name="Dougan E. K."/>
            <person name="Rhodes N."/>
            <person name="Thang M."/>
            <person name="Chan C."/>
        </authorList>
    </citation>
    <scope>NUCLEOTIDE SEQUENCE</scope>
</reference>
<dbReference type="InterPro" id="IPR011990">
    <property type="entry name" value="TPR-like_helical_dom_sf"/>
</dbReference>
<accession>A0A813ILF7</accession>
<dbReference type="AlphaFoldDB" id="A0A813ILF7"/>
<keyword evidence="1" id="KW-0677">Repeat</keyword>
<evidence type="ECO:0000256" key="1">
    <source>
        <dbReference type="ARBA" id="ARBA00022737"/>
    </source>
</evidence>
<feature type="repeat" description="PPR" evidence="2">
    <location>
        <begin position="136"/>
        <end position="170"/>
    </location>
</feature>
<dbReference type="NCBIfam" id="TIGR00756">
    <property type="entry name" value="PPR"/>
    <property type="match status" value="1"/>
</dbReference>
<dbReference type="Pfam" id="PF13041">
    <property type="entry name" value="PPR_2"/>
    <property type="match status" value="1"/>
</dbReference>
<dbReference type="PROSITE" id="PS51375">
    <property type="entry name" value="PPR"/>
    <property type="match status" value="1"/>
</dbReference>
<evidence type="ECO:0008006" key="5">
    <source>
        <dbReference type="Google" id="ProtNLM"/>
    </source>
</evidence>
<dbReference type="PANTHER" id="PTHR47447:SF17">
    <property type="entry name" value="OS12G0638900 PROTEIN"/>
    <property type="match status" value="1"/>
</dbReference>
<proteinExistence type="predicted"/>
<organism evidence="3 4">
    <name type="scientific">Polarella glacialis</name>
    <name type="common">Dinoflagellate</name>
    <dbReference type="NCBI Taxonomy" id="89957"/>
    <lineage>
        <taxon>Eukaryota</taxon>
        <taxon>Sar</taxon>
        <taxon>Alveolata</taxon>
        <taxon>Dinophyceae</taxon>
        <taxon>Suessiales</taxon>
        <taxon>Suessiaceae</taxon>
        <taxon>Polarella</taxon>
    </lineage>
</organism>
<name>A0A813ILF7_POLGL</name>
<comment type="caution">
    <text evidence="3">The sequence shown here is derived from an EMBL/GenBank/DDBJ whole genome shotgun (WGS) entry which is preliminary data.</text>
</comment>
<sequence>MDMKGRQGVFVARVPPGSAQQLGILEALCACVDSADWRQALALVDQGKLQGSVATSTAICRLAVLACAVADEPGKGIALLRAGDHRVGRGLDGLKKVQSALAVLRSCERTGLWQEALEGLPFLMPRGGELEIPRPSAVTYNAVISACGRGRQWAKAMGLLQEMQRVELEPDVISYGSAVRGLQASFAVGAAELLLDLRARGLQPSQEACHSAVSAASASWQRAVALLGEIRLVRLMPGLVGYNAAIDACRQARNPQWALKLLEQLERMPSETPDTLSYAAAIGACCDYHGRFSVLGCLPRLCHQLESSAVGALRSESQ</sequence>
<evidence type="ECO:0000256" key="2">
    <source>
        <dbReference type="PROSITE-ProRule" id="PRU00708"/>
    </source>
</evidence>
<dbReference type="PANTHER" id="PTHR47447">
    <property type="entry name" value="OS03G0856100 PROTEIN"/>
    <property type="match status" value="1"/>
</dbReference>
<dbReference type="Proteomes" id="UP000626109">
    <property type="component" value="Unassembled WGS sequence"/>
</dbReference>